<proteinExistence type="predicted"/>
<reference evidence="1" key="1">
    <citation type="submission" date="2014-09" db="EMBL/GenBank/DDBJ databases">
        <authorList>
            <person name="Magalhaes I.L.F."/>
            <person name="Oliveira U."/>
            <person name="Santos F.R."/>
            <person name="Vidigal T.H.D.A."/>
            <person name="Brescovit A.D."/>
            <person name="Santos A.J."/>
        </authorList>
    </citation>
    <scope>NUCLEOTIDE SEQUENCE</scope>
    <source>
        <tissue evidence="1">Shoot tissue taken approximately 20 cm above the soil surface</tissue>
    </source>
</reference>
<sequence>MKTANFLLCNTLLPPSTRSWGLCVIIV</sequence>
<evidence type="ECO:0000313" key="1">
    <source>
        <dbReference type="EMBL" id="JAD29175.1"/>
    </source>
</evidence>
<dbReference type="AlphaFoldDB" id="A0A0A8YXH7"/>
<reference evidence="1" key="2">
    <citation type="journal article" date="2015" name="Data Brief">
        <title>Shoot transcriptome of the giant reed, Arundo donax.</title>
        <authorList>
            <person name="Barrero R.A."/>
            <person name="Guerrero F.D."/>
            <person name="Moolhuijzen P."/>
            <person name="Goolsby J.A."/>
            <person name="Tidwell J."/>
            <person name="Bellgard S.E."/>
            <person name="Bellgard M.I."/>
        </authorList>
    </citation>
    <scope>NUCLEOTIDE SEQUENCE</scope>
    <source>
        <tissue evidence="1">Shoot tissue taken approximately 20 cm above the soil surface</tissue>
    </source>
</reference>
<dbReference type="EMBL" id="GBRH01268720">
    <property type="protein sequence ID" value="JAD29175.1"/>
    <property type="molecule type" value="Transcribed_RNA"/>
</dbReference>
<accession>A0A0A8YXH7</accession>
<protein>
    <submittedName>
        <fullName evidence="1">Uncharacterized protein</fullName>
    </submittedName>
</protein>
<name>A0A0A8YXH7_ARUDO</name>
<organism evidence="1">
    <name type="scientific">Arundo donax</name>
    <name type="common">Giant reed</name>
    <name type="synonym">Donax arundinaceus</name>
    <dbReference type="NCBI Taxonomy" id="35708"/>
    <lineage>
        <taxon>Eukaryota</taxon>
        <taxon>Viridiplantae</taxon>
        <taxon>Streptophyta</taxon>
        <taxon>Embryophyta</taxon>
        <taxon>Tracheophyta</taxon>
        <taxon>Spermatophyta</taxon>
        <taxon>Magnoliopsida</taxon>
        <taxon>Liliopsida</taxon>
        <taxon>Poales</taxon>
        <taxon>Poaceae</taxon>
        <taxon>PACMAD clade</taxon>
        <taxon>Arundinoideae</taxon>
        <taxon>Arundineae</taxon>
        <taxon>Arundo</taxon>
    </lineage>
</organism>